<gene>
    <name evidence="2" type="ORF">G3M58_33400</name>
</gene>
<accession>A0A6G3X1C3</accession>
<feature type="non-terminal residue" evidence="2">
    <location>
        <position position="1"/>
    </location>
</feature>
<reference evidence="2" key="1">
    <citation type="submission" date="2020-01" db="EMBL/GenBank/DDBJ databases">
        <title>Insect and environment-associated Actinomycetes.</title>
        <authorList>
            <person name="Currrie C."/>
            <person name="Chevrette M."/>
            <person name="Carlson C."/>
            <person name="Stubbendieck R."/>
            <person name="Wendt-Pienkowski E."/>
        </authorList>
    </citation>
    <scope>NUCLEOTIDE SEQUENCE</scope>
    <source>
        <strain evidence="2">SID7499</strain>
    </source>
</reference>
<name>A0A6G3X1C3_9ACTN</name>
<dbReference type="Pfam" id="PF00668">
    <property type="entry name" value="Condensation"/>
    <property type="match status" value="1"/>
</dbReference>
<dbReference type="GO" id="GO:0003824">
    <property type="term" value="F:catalytic activity"/>
    <property type="evidence" value="ECO:0007669"/>
    <property type="project" value="InterPro"/>
</dbReference>
<evidence type="ECO:0000313" key="2">
    <source>
        <dbReference type="EMBL" id="NEE11340.1"/>
    </source>
</evidence>
<comment type="caution">
    <text evidence="2">The sequence shown here is derived from an EMBL/GenBank/DDBJ whole genome shotgun (WGS) entry which is preliminary data.</text>
</comment>
<dbReference type="Gene3D" id="3.30.559.30">
    <property type="entry name" value="Nonribosomal peptide synthetase, condensation domain"/>
    <property type="match status" value="1"/>
</dbReference>
<dbReference type="AlphaFoldDB" id="A0A6G3X1C3"/>
<dbReference type="SUPFAM" id="SSF52777">
    <property type="entry name" value="CoA-dependent acyltransferases"/>
    <property type="match status" value="1"/>
</dbReference>
<dbReference type="EMBL" id="JAAGMN010003468">
    <property type="protein sequence ID" value="NEE11340.1"/>
    <property type="molecule type" value="Genomic_DNA"/>
</dbReference>
<proteinExistence type="predicted"/>
<protein>
    <submittedName>
        <fullName evidence="2">Non-ribosomal peptide synthetase</fullName>
    </submittedName>
</protein>
<feature type="non-terminal residue" evidence="2">
    <location>
        <position position="123"/>
    </location>
</feature>
<evidence type="ECO:0000259" key="1">
    <source>
        <dbReference type="Pfam" id="PF00668"/>
    </source>
</evidence>
<feature type="domain" description="Condensation" evidence="1">
    <location>
        <begin position="2"/>
        <end position="122"/>
    </location>
</feature>
<sequence>SPQDSFADLVARAKAEVWGAVAHRDAPYSHLLRALDVERSPGRFPLFQVVFGLDDAPAPALDLPGVAAERMYVHAGTAKYDLFLHLIPEAGGFRGYAEFSTDLFDRSTVERLAQRLATLLRTA</sequence>
<dbReference type="InterPro" id="IPR001242">
    <property type="entry name" value="Condensation_dom"/>
</dbReference>
<organism evidence="2">
    <name type="scientific">Streptomyces sp. SID7499</name>
    <dbReference type="NCBI Taxonomy" id="2706086"/>
    <lineage>
        <taxon>Bacteria</taxon>
        <taxon>Bacillati</taxon>
        <taxon>Actinomycetota</taxon>
        <taxon>Actinomycetes</taxon>
        <taxon>Kitasatosporales</taxon>
        <taxon>Streptomycetaceae</taxon>
        <taxon>Streptomyces</taxon>
    </lineage>
</organism>